<reference evidence="3" key="1">
    <citation type="submission" date="2020-11" db="EMBL/GenBank/DDBJ databases">
        <authorList>
            <person name="Whitehead M."/>
        </authorList>
    </citation>
    <scope>NUCLEOTIDE SEQUENCE</scope>
    <source>
        <strain evidence="3">EGII</strain>
    </source>
</reference>
<dbReference type="OrthoDB" id="958254at2759"/>
<accession>A0A811U4L9</accession>
<comment type="caution">
    <text evidence="3">The sequence shown here is derived from an EMBL/GenBank/DDBJ whole genome shotgun (WGS) entry which is preliminary data.</text>
</comment>
<name>A0A811U4L9_CERCA</name>
<evidence type="ECO:0000313" key="4">
    <source>
        <dbReference type="Proteomes" id="UP000606786"/>
    </source>
</evidence>
<keyword evidence="2" id="KW-0325">Glycoprotein</keyword>
<proteinExistence type="inferred from homology"/>
<dbReference type="PANTHER" id="PTHR13234:SF73">
    <property type="entry name" value="GILT-LIKE PROTEIN 2-RELATED"/>
    <property type="match status" value="1"/>
</dbReference>
<evidence type="ECO:0000313" key="3">
    <source>
        <dbReference type="EMBL" id="CAD6992967.1"/>
    </source>
</evidence>
<dbReference type="Pfam" id="PF03227">
    <property type="entry name" value="GILT"/>
    <property type="match status" value="1"/>
</dbReference>
<dbReference type="Proteomes" id="UP000606786">
    <property type="component" value="Unassembled WGS sequence"/>
</dbReference>
<dbReference type="PANTHER" id="PTHR13234">
    <property type="entry name" value="GAMMA-INTERFERON INDUCIBLE LYSOSOMAL THIOL REDUCTASE GILT"/>
    <property type="match status" value="1"/>
</dbReference>
<comment type="similarity">
    <text evidence="1">Belongs to the GILT family.</text>
</comment>
<sequence length="232" mass="26535">MSVKAAKRKMSTKNYMAVLSMFYILSVTLHATGTTAFHVESSQEASSAEQLRLGVYYETLCPDSRSFMRNSLYDGMILNEWLKYTELELIPYGKVTSWTDPDTNITTLFCQHGRTECELNALHACIVEHHDVRDQLKLISCLLSGHTTTLDECAKDLVLDVSAVKECKAARSIPDILKKYGEKTDALDISFVPSVTFDGKFDRWRQRYFIYNFSVVFCREYKAKFNVTLPQC</sequence>
<dbReference type="InterPro" id="IPR004911">
    <property type="entry name" value="Interferon-induced_GILT"/>
</dbReference>
<dbReference type="AlphaFoldDB" id="A0A811U4L9"/>
<keyword evidence="4" id="KW-1185">Reference proteome</keyword>
<protein>
    <submittedName>
        <fullName evidence="3">(Mediterranean fruit fly) hypothetical protein</fullName>
    </submittedName>
</protein>
<evidence type="ECO:0000256" key="1">
    <source>
        <dbReference type="ARBA" id="ARBA00005679"/>
    </source>
</evidence>
<dbReference type="GO" id="GO:0016671">
    <property type="term" value="F:oxidoreductase activity, acting on a sulfur group of donors, disulfide as acceptor"/>
    <property type="evidence" value="ECO:0007669"/>
    <property type="project" value="InterPro"/>
</dbReference>
<dbReference type="EMBL" id="CAJHJT010000001">
    <property type="protein sequence ID" value="CAD6992967.1"/>
    <property type="molecule type" value="Genomic_DNA"/>
</dbReference>
<gene>
    <name evidence="3" type="ORF">CCAP1982_LOCUS1799</name>
</gene>
<evidence type="ECO:0000256" key="2">
    <source>
        <dbReference type="ARBA" id="ARBA00023180"/>
    </source>
</evidence>
<organism evidence="3 4">
    <name type="scientific">Ceratitis capitata</name>
    <name type="common">Mediterranean fruit fly</name>
    <name type="synonym">Tephritis capitata</name>
    <dbReference type="NCBI Taxonomy" id="7213"/>
    <lineage>
        <taxon>Eukaryota</taxon>
        <taxon>Metazoa</taxon>
        <taxon>Ecdysozoa</taxon>
        <taxon>Arthropoda</taxon>
        <taxon>Hexapoda</taxon>
        <taxon>Insecta</taxon>
        <taxon>Pterygota</taxon>
        <taxon>Neoptera</taxon>
        <taxon>Endopterygota</taxon>
        <taxon>Diptera</taxon>
        <taxon>Brachycera</taxon>
        <taxon>Muscomorpha</taxon>
        <taxon>Tephritoidea</taxon>
        <taxon>Tephritidae</taxon>
        <taxon>Ceratitis</taxon>
        <taxon>Ceratitis</taxon>
    </lineage>
</organism>